<dbReference type="RefSeq" id="WP_066635825.1">
    <property type="nucleotide sequence ID" value="NZ_CP014989.1"/>
</dbReference>
<dbReference type="OrthoDB" id="4231242at2"/>
<gene>
    <name evidence="1" type="ORF">SGUI_0505</name>
</gene>
<dbReference type="STRING" id="1758689.SGUI_0505"/>
<proteinExistence type="predicted"/>
<accession>A0A1B1N917</accession>
<dbReference type="Pfam" id="PF13620">
    <property type="entry name" value="CarboxypepD_reg"/>
    <property type="match status" value="1"/>
</dbReference>
<sequence>MTARIHGIVTDADGSPVPGARVALEAGPVPLPDIALLTGEDGTFSLDVPRAGEYAVTAHGEAGSGRCTVLVPGEGSARITLVI</sequence>
<evidence type="ECO:0000313" key="1">
    <source>
        <dbReference type="EMBL" id="ANS77901.1"/>
    </source>
</evidence>
<organism evidence="1 2">
    <name type="scientific">Serinicoccus hydrothermalis</name>
    <dbReference type="NCBI Taxonomy" id="1758689"/>
    <lineage>
        <taxon>Bacteria</taxon>
        <taxon>Bacillati</taxon>
        <taxon>Actinomycetota</taxon>
        <taxon>Actinomycetes</taxon>
        <taxon>Micrococcales</taxon>
        <taxon>Ornithinimicrobiaceae</taxon>
        <taxon>Serinicoccus</taxon>
    </lineage>
</organism>
<name>A0A1B1N917_9MICO</name>
<dbReference type="InterPro" id="IPR008969">
    <property type="entry name" value="CarboxyPept-like_regulatory"/>
</dbReference>
<keyword evidence="2" id="KW-1185">Reference proteome</keyword>
<reference evidence="1 2" key="1">
    <citation type="submission" date="2016-03" db="EMBL/GenBank/DDBJ databases">
        <title>Shallow-sea hydrothermal system.</title>
        <authorList>
            <person name="Tang K."/>
        </authorList>
    </citation>
    <scope>NUCLEOTIDE SEQUENCE [LARGE SCALE GENOMIC DNA]</scope>
    <source>
        <strain evidence="1 2">JLT9</strain>
    </source>
</reference>
<dbReference type="SUPFAM" id="SSF49464">
    <property type="entry name" value="Carboxypeptidase regulatory domain-like"/>
    <property type="match status" value="1"/>
</dbReference>
<dbReference type="AlphaFoldDB" id="A0A1B1N917"/>
<dbReference type="KEGG" id="serj:SGUI_0505"/>
<evidence type="ECO:0000313" key="2">
    <source>
        <dbReference type="Proteomes" id="UP000092482"/>
    </source>
</evidence>
<dbReference type="Proteomes" id="UP000092482">
    <property type="component" value="Chromosome"/>
</dbReference>
<dbReference type="EMBL" id="CP014989">
    <property type="protein sequence ID" value="ANS77901.1"/>
    <property type="molecule type" value="Genomic_DNA"/>
</dbReference>
<protein>
    <recommendedName>
        <fullName evidence="3">Carboxypeptidase regulatory-like domain-containing protein</fullName>
    </recommendedName>
</protein>
<evidence type="ECO:0008006" key="3">
    <source>
        <dbReference type="Google" id="ProtNLM"/>
    </source>
</evidence>
<dbReference type="Gene3D" id="2.60.40.1120">
    <property type="entry name" value="Carboxypeptidase-like, regulatory domain"/>
    <property type="match status" value="1"/>
</dbReference>